<dbReference type="PANTHER" id="PTHR37296:SF1">
    <property type="entry name" value="CONSERVED VIRULENCE FACTOR B"/>
    <property type="match status" value="1"/>
</dbReference>
<dbReference type="InterPro" id="IPR040764">
    <property type="entry name" value="CvfB_WH"/>
</dbReference>
<feature type="domain" description="Conserved virulence factor B first S1" evidence="2">
    <location>
        <begin position="4"/>
        <end position="63"/>
    </location>
</feature>
<dbReference type="Gene3D" id="2.40.50.140">
    <property type="entry name" value="Nucleic acid-binding proteins"/>
    <property type="match status" value="1"/>
</dbReference>
<protein>
    <recommendedName>
        <fullName evidence="6">S1 motif domain-containing protein</fullName>
    </recommendedName>
</protein>
<name>A0A1G6MQA1_9BACT</name>
<evidence type="ECO:0000313" key="5">
    <source>
        <dbReference type="Proteomes" id="UP000199452"/>
    </source>
</evidence>
<gene>
    <name evidence="4" type="ORF">SAMN05216323_103731</name>
</gene>
<dbReference type="EMBL" id="FMYP01000037">
    <property type="protein sequence ID" value="SDC57166.1"/>
    <property type="molecule type" value="Genomic_DNA"/>
</dbReference>
<dbReference type="OrthoDB" id="9801597at2"/>
<proteinExistence type="inferred from homology"/>
<evidence type="ECO:0000256" key="1">
    <source>
        <dbReference type="PIRNR" id="PIRNR012524"/>
    </source>
</evidence>
<dbReference type="STRING" id="1640674.SAMN05216323_103731"/>
<keyword evidence="5" id="KW-1185">Reference proteome</keyword>
<evidence type="ECO:0000259" key="2">
    <source>
        <dbReference type="Pfam" id="PF13509"/>
    </source>
</evidence>
<dbReference type="Pfam" id="PF17783">
    <property type="entry name" value="WHD_CvfB"/>
    <property type="match status" value="1"/>
</dbReference>
<accession>A0A1G6MQA1</accession>
<dbReference type="PANTHER" id="PTHR37296">
    <property type="entry name" value="CONSERVED VIRULENCE FACTOR B"/>
    <property type="match status" value="1"/>
</dbReference>
<reference evidence="4 5" key="1">
    <citation type="submission" date="2016-09" db="EMBL/GenBank/DDBJ databases">
        <authorList>
            <person name="Capua I."/>
            <person name="De Benedictis P."/>
            <person name="Joannis T."/>
            <person name="Lombin L.H."/>
            <person name="Cattoli G."/>
        </authorList>
    </citation>
    <scope>NUCLEOTIDE SEQUENCE [LARGE SCALE GENOMIC DNA]</scope>
    <source>
        <strain evidence="4 5">A7P-90m</strain>
    </source>
</reference>
<comment type="similarity">
    <text evidence="1">Belongs to the CvfB family.</text>
</comment>
<dbReference type="InterPro" id="IPR014464">
    <property type="entry name" value="CvfB_fam"/>
</dbReference>
<dbReference type="Pfam" id="PF13509">
    <property type="entry name" value="S1_2"/>
    <property type="match status" value="1"/>
</dbReference>
<dbReference type="Proteomes" id="UP000199452">
    <property type="component" value="Unassembled WGS sequence"/>
</dbReference>
<evidence type="ECO:0000259" key="3">
    <source>
        <dbReference type="Pfam" id="PF17783"/>
    </source>
</evidence>
<evidence type="ECO:0000313" key="4">
    <source>
        <dbReference type="EMBL" id="SDC57166.1"/>
    </source>
</evidence>
<dbReference type="AlphaFoldDB" id="A0A1G6MQA1"/>
<dbReference type="RefSeq" id="WP_092438770.1">
    <property type="nucleotide sequence ID" value="NZ_FMYP01000037.1"/>
</dbReference>
<dbReference type="PIRSF" id="PIRSF012524">
    <property type="entry name" value="YitL_S1"/>
    <property type="match status" value="1"/>
</dbReference>
<evidence type="ECO:0008006" key="6">
    <source>
        <dbReference type="Google" id="ProtNLM"/>
    </source>
</evidence>
<dbReference type="InterPro" id="IPR036388">
    <property type="entry name" value="WH-like_DNA-bd_sf"/>
</dbReference>
<dbReference type="InterPro" id="IPR039566">
    <property type="entry name" value="CvfB_S1_st"/>
</dbReference>
<dbReference type="Gene3D" id="1.10.10.10">
    <property type="entry name" value="Winged helix-like DNA-binding domain superfamily/Winged helix DNA-binding domain"/>
    <property type="match status" value="1"/>
</dbReference>
<feature type="domain" description="Conserved virulence factor B-like winged helix" evidence="3">
    <location>
        <begin position="219"/>
        <end position="276"/>
    </location>
</feature>
<organism evidence="4 5">
    <name type="scientific">Williamwhitmania taraxaci</name>
    <dbReference type="NCBI Taxonomy" id="1640674"/>
    <lineage>
        <taxon>Bacteria</taxon>
        <taxon>Pseudomonadati</taxon>
        <taxon>Bacteroidota</taxon>
        <taxon>Bacteroidia</taxon>
        <taxon>Bacteroidales</taxon>
        <taxon>Williamwhitmaniaceae</taxon>
        <taxon>Williamwhitmania</taxon>
    </lineage>
</organism>
<sequence length="277" mass="31663">MAELGRINRLKIVREVEFGVYLDGENLGEILMPIRYVPGESRVDDEVDVFISLDSEDRLVATTDKPIAMVGEFGYMEIVEESKIGAFADWGLMKDLFIPFREQKQRMEQGRSYLIRVYIDKETTRIAGSGRVERFLDNIPPDFVVGQEVDLYIYSESELGYTAIINNTHTGILYHSDLFKLVRKGQRTKGFIKKIREDDKIDLSLEPIGYRNKIDEISQRVIDTLTQNNGFLAINDKTDPDVIYKMLDMSKKNFKKSIGSLFKAGLITIADNGIKLV</sequence>
<dbReference type="InterPro" id="IPR012340">
    <property type="entry name" value="NA-bd_OB-fold"/>
</dbReference>